<dbReference type="EMBL" id="NCKV01012426">
    <property type="protein sequence ID" value="RWS21397.1"/>
    <property type="molecule type" value="Genomic_DNA"/>
</dbReference>
<name>A0A443S1G8_9ACAR</name>
<organism evidence="1 2">
    <name type="scientific">Leptotrombidium deliense</name>
    <dbReference type="NCBI Taxonomy" id="299467"/>
    <lineage>
        <taxon>Eukaryota</taxon>
        <taxon>Metazoa</taxon>
        <taxon>Ecdysozoa</taxon>
        <taxon>Arthropoda</taxon>
        <taxon>Chelicerata</taxon>
        <taxon>Arachnida</taxon>
        <taxon>Acari</taxon>
        <taxon>Acariformes</taxon>
        <taxon>Trombidiformes</taxon>
        <taxon>Prostigmata</taxon>
        <taxon>Anystina</taxon>
        <taxon>Parasitengona</taxon>
        <taxon>Trombiculoidea</taxon>
        <taxon>Trombiculidae</taxon>
        <taxon>Leptotrombidium</taxon>
    </lineage>
</organism>
<reference evidence="1 2" key="1">
    <citation type="journal article" date="2018" name="Gigascience">
        <title>Genomes of trombidid mites reveal novel predicted allergens and laterally-transferred genes associated with secondary metabolism.</title>
        <authorList>
            <person name="Dong X."/>
            <person name="Chaisiri K."/>
            <person name="Xia D."/>
            <person name="Armstrong S.D."/>
            <person name="Fang Y."/>
            <person name="Donnelly M.J."/>
            <person name="Kadowaki T."/>
            <person name="McGarry J.W."/>
            <person name="Darby A.C."/>
            <person name="Makepeace B.L."/>
        </authorList>
    </citation>
    <scope>NUCLEOTIDE SEQUENCE [LARGE SCALE GENOMIC DNA]</scope>
    <source>
        <strain evidence="1">UoL-UT</strain>
    </source>
</reference>
<dbReference type="PANTHER" id="PTHR33198">
    <property type="entry name" value="ANK_REP_REGION DOMAIN-CONTAINING PROTEIN-RELATED"/>
    <property type="match status" value="1"/>
</dbReference>
<gene>
    <name evidence="1" type="ORF">B4U80_06309</name>
</gene>
<protein>
    <submittedName>
        <fullName evidence="1">Uncharacterized protein</fullName>
    </submittedName>
</protein>
<accession>A0A443S1G8</accession>
<keyword evidence="2" id="KW-1185">Reference proteome</keyword>
<dbReference type="STRING" id="299467.A0A443S1G8"/>
<comment type="caution">
    <text evidence="1">The sequence shown here is derived from an EMBL/GenBank/DDBJ whole genome shotgun (WGS) entry which is preliminary data.</text>
</comment>
<dbReference type="Proteomes" id="UP000288716">
    <property type="component" value="Unassembled WGS sequence"/>
</dbReference>
<dbReference type="PANTHER" id="PTHR33198:SF20">
    <property type="entry name" value="RETROTRANSPOSON GAG DOMAIN-CONTAINING PROTEIN"/>
    <property type="match status" value="1"/>
</dbReference>
<proteinExistence type="predicted"/>
<dbReference type="AlphaFoldDB" id="A0A443S1G8"/>
<evidence type="ECO:0000313" key="1">
    <source>
        <dbReference type="EMBL" id="RWS21397.1"/>
    </source>
</evidence>
<sequence>MLRATGNFSTDACRIHSTLAVTKDENQLKAVIDAFAPYFKPQINKTFAAFKFSTSIQREGENFDAFLTELKVLAKDCNFGKLEDRLIRDKIVTGIRVDAVRANLLCKPKRTYKEAAYACIATACSAALVKVMSSESEATCIKIDG</sequence>
<dbReference type="VEuPathDB" id="VectorBase:LDEU010643"/>
<evidence type="ECO:0000313" key="2">
    <source>
        <dbReference type="Proteomes" id="UP000288716"/>
    </source>
</evidence>
<dbReference type="OrthoDB" id="6508866at2759"/>